<dbReference type="InParanoid" id="A0A1J7J6E5"/>
<dbReference type="Proteomes" id="UP000182658">
    <property type="component" value="Unassembled WGS sequence"/>
</dbReference>
<protein>
    <submittedName>
        <fullName evidence="1">Uncharacterized protein</fullName>
    </submittedName>
</protein>
<dbReference type="EMBL" id="KV875093">
    <property type="protein sequence ID" value="OIW35350.1"/>
    <property type="molecule type" value="Genomic_DNA"/>
</dbReference>
<gene>
    <name evidence="1" type="ORF">CONLIGDRAFT_54553</name>
</gene>
<keyword evidence="2" id="KW-1185">Reference proteome</keyword>
<evidence type="ECO:0000313" key="1">
    <source>
        <dbReference type="EMBL" id="OIW35350.1"/>
    </source>
</evidence>
<reference evidence="1 2" key="1">
    <citation type="submission" date="2016-10" db="EMBL/GenBank/DDBJ databases">
        <title>Draft genome sequence of Coniochaeta ligniaria NRRL30616, a lignocellulolytic fungus for bioabatement of inhibitors in plant biomass hydrolysates.</title>
        <authorList>
            <consortium name="DOE Joint Genome Institute"/>
            <person name="Jimenez D.J."/>
            <person name="Hector R.E."/>
            <person name="Riley R."/>
            <person name="Sun H."/>
            <person name="Grigoriev I.V."/>
            <person name="Van Elsas J.D."/>
            <person name="Nichols N.N."/>
        </authorList>
    </citation>
    <scope>NUCLEOTIDE SEQUENCE [LARGE SCALE GENOMIC DNA]</scope>
    <source>
        <strain evidence="1 2">NRRL 30616</strain>
    </source>
</reference>
<evidence type="ECO:0000313" key="2">
    <source>
        <dbReference type="Proteomes" id="UP000182658"/>
    </source>
</evidence>
<organism evidence="1 2">
    <name type="scientific">Coniochaeta ligniaria NRRL 30616</name>
    <dbReference type="NCBI Taxonomy" id="1408157"/>
    <lineage>
        <taxon>Eukaryota</taxon>
        <taxon>Fungi</taxon>
        <taxon>Dikarya</taxon>
        <taxon>Ascomycota</taxon>
        <taxon>Pezizomycotina</taxon>
        <taxon>Sordariomycetes</taxon>
        <taxon>Sordariomycetidae</taxon>
        <taxon>Coniochaetales</taxon>
        <taxon>Coniochaetaceae</taxon>
        <taxon>Coniochaeta</taxon>
    </lineage>
</organism>
<accession>A0A1J7J6E5</accession>
<name>A0A1J7J6E5_9PEZI</name>
<dbReference type="AlphaFoldDB" id="A0A1J7J6E5"/>
<sequence>MIAPVLFKLRGAVAGRITRGWGVYHPGVGVQTFSSRGSSVSRIWMRWRERSGGEQPLFTHTFFAVGAFNFFTLVVIHSRRSWSVSSLWKCFFSLPMAADLNLIVSSLHLCFYFPSSLRHCLSPGRFSHRRSALCRSHQATRQELRKPHVLYNKNLESFRSLH</sequence>
<proteinExistence type="predicted"/>